<dbReference type="Proteomes" id="UP001596043">
    <property type="component" value="Unassembled WGS sequence"/>
</dbReference>
<dbReference type="GO" id="GO:0016757">
    <property type="term" value="F:glycosyltransferase activity"/>
    <property type="evidence" value="ECO:0007669"/>
    <property type="project" value="UniProtKB-KW"/>
</dbReference>
<evidence type="ECO:0000259" key="3">
    <source>
        <dbReference type="Pfam" id="PF00534"/>
    </source>
</evidence>
<reference evidence="6" key="1">
    <citation type="journal article" date="2019" name="Int. J. Syst. Evol. Microbiol.">
        <title>The Global Catalogue of Microorganisms (GCM) 10K type strain sequencing project: providing services to taxonomists for standard genome sequencing and annotation.</title>
        <authorList>
            <consortium name="The Broad Institute Genomics Platform"/>
            <consortium name="The Broad Institute Genome Sequencing Center for Infectious Disease"/>
            <person name="Wu L."/>
            <person name="Ma J."/>
        </authorList>
    </citation>
    <scope>NUCLEOTIDE SEQUENCE [LARGE SCALE GENOMIC DNA]</scope>
    <source>
        <strain evidence="6">YJ-61-S</strain>
    </source>
</reference>
<feature type="domain" description="Glycosyl transferase family 1" evidence="3">
    <location>
        <begin position="163"/>
        <end position="331"/>
    </location>
</feature>
<dbReference type="SUPFAM" id="SSF53756">
    <property type="entry name" value="UDP-Glycosyltransferase/glycogen phosphorylase"/>
    <property type="match status" value="1"/>
</dbReference>
<keyword evidence="2" id="KW-0812">Transmembrane</keyword>
<name>A0ABV9I2E9_9FLAO</name>
<feature type="domain" description="Glycosyltransferase subfamily 4-like N-terminal" evidence="4">
    <location>
        <begin position="19"/>
        <end position="162"/>
    </location>
</feature>
<sequence>MKPCVFLAFSISKSSVSDYFTTLAIEMSEKYNVVIFTDTQERIERKNISTYIWPSLRPTGIKDFLFLRSKIKAHHPTLMISVFGAVNMFLIGGYVYRVPKRIAWRRTLTGQLNPSKKSIRRKGLIYKLATTIFVNSNATKEDTITYFKVPEDKITVIYNAVKDHKIAARKREPYRLVYAGRLHPSKGIDTLLEAIQILKTDIEEIELLVLGGSLQGNVIKKYQKQTEDLQIEKQVRFLGNQSKEKLLELFASTQFVVVPSVLEAFGFVVIESFSVKTPVIGSNTSGIAEIIRDGKDGLLFEPSNADDLAKKIKYLFEHPDKVTVFSQNCYQRFLDTFEVNTSVKEALIIVERL</sequence>
<keyword evidence="2" id="KW-1133">Transmembrane helix</keyword>
<dbReference type="Pfam" id="PF13439">
    <property type="entry name" value="Glyco_transf_4"/>
    <property type="match status" value="1"/>
</dbReference>
<evidence type="ECO:0000313" key="5">
    <source>
        <dbReference type="EMBL" id="MFC4636300.1"/>
    </source>
</evidence>
<keyword evidence="2" id="KW-0472">Membrane</keyword>
<dbReference type="Gene3D" id="3.40.50.2000">
    <property type="entry name" value="Glycogen Phosphorylase B"/>
    <property type="match status" value="2"/>
</dbReference>
<keyword evidence="5" id="KW-0328">Glycosyltransferase</keyword>
<feature type="transmembrane region" description="Helical" evidence="2">
    <location>
        <begin position="78"/>
        <end position="96"/>
    </location>
</feature>
<organism evidence="5 6">
    <name type="scientific">Dokdonia ponticola</name>
    <dbReference type="NCBI Taxonomy" id="2041041"/>
    <lineage>
        <taxon>Bacteria</taxon>
        <taxon>Pseudomonadati</taxon>
        <taxon>Bacteroidota</taxon>
        <taxon>Flavobacteriia</taxon>
        <taxon>Flavobacteriales</taxon>
        <taxon>Flavobacteriaceae</taxon>
        <taxon>Dokdonia</taxon>
    </lineage>
</organism>
<dbReference type="Pfam" id="PF00534">
    <property type="entry name" value="Glycos_transf_1"/>
    <property type="match status" value="1"/>
</dbReference>
<proteinExistence type="predicted"/>
<dbReference type="EC" id="2.4.-.-" evidence="5"/>
<dbReference type="RefSeq" id="WP_379982362.1">
    <property type="nucleotide sequence ID" value="NZ_JBHSFV010000017.1"/>
</dbReference>
<evidence type="ECO:0000259" key="4">
    <source>
        <dbReference type="Pfam" id="PF13439"/>
    </source>
</evidence>
<dbReference type="InterPro" id="IPR028098">
    <property type="entry name" value="Glyco_trans_4-like_N"/>
</dbReference>
<evidence type="ECO:0000313" key="6">
    <source>
        <dbReference type="Proteomes" id="UP001596043"/>
    </source>
</evidence>
<accession>A0ABV9I2E9</accession>
<gene>
    <name evidence="5" type="ORF">ACFO3O_20505</name>
</gene>
<dbReference type="EMBL" id="JBHSFV010000017">
    <property type="protein sequence ID" value="MFC4636300.1"/>
    <property type="molecule type" value="Genomic_DNA"/>
</dbReference>
<evidence type="ECO:0000256" key="2">
    <source>
        <dbReference type="SAM" id="Phobius"/>
    </source>
</evidence>
<keyword evidence="6" id="KW-1185">Reference proteome</keyword>
<comment type="caution">
    <text evidence="5">The sequence shown here is derived from an EMBL/GenBank/DDBJ whole genome shotgun (WGS) entry which is preliminary data.</text>
</comment>
<dbReference type="PANTHER" id="PTHR46401">
    <property type="entry name" value="GLYCOSYLTRANSFERASE WBBK-RELATED"/>
    <property type="match status" value="1"/>
</dbReference>
<dbReference type="InterPro" id="IPR001296">
    <property type="entry name" value="Glyco_trans_1"/>
</dbReference>
<dbReference type="PANTHER" id="PTHR46401:SF2">
    <property type="entry name" value="GLYCOSYLTRANSFERASE WBBK-RELATED"/>
    <property type="match status" value="1"/>
</dbReference>
<protein>
    <submittedName>
        <fullName evidence="5">Glycosyltransferase family 4 protein</fullName>
        <ecNumber evidence="5">2.4.-.-</ecNumber>
    </submittedName>
</protein>
<dbReference type="CDD" id="cd03801">
    <property type="entry name" value="GT4_PimA-like"/>
    <property type="match status" value="1"/>
</dbReference>
<keyword evidence="1 5" id="KW-0808">Transferase</keyword>
<evidence type="ECO:0000256" key="1">
    <source>
        <dbReference type="ARBA" id="ARBA00022679"/>
    </source>
</evidence>